<organism evidence="3 4">
    <name type="scientific">Acer saccharum</name>
    <name type="common">Sugar maple</name>
    <dbReference type="NCBI Taxonomy" id="4024"/>
    <lineage>
        <taxon>Eukaryota</taxon>
        <taxon>Viridiplantae</taxon>
        <taxon>Streptophyta</taxon>
        <taxon>Embryophyta</taxon>
        <taxon>Tracheophyta</taxon>
        <taxon>Spermatophyta</taxon>
        <taxon>Magnoliopsida</taxon>
        <taxon>eudicotyledons</taxon>
        <taxon>Gunneridae</taxon>
        <taxon>Pentapetalae</taxon>
        <taxon>rosids</taxon>
        <taxon>malvids</taxon>
        <taxon>Sapindales</taxon>
        <taxon>Sapindaceae</taxon>
        <taxon>Hippocastanoideae</taxon>
        <taxon>Acereae</taxon>
        <taxon>Acer</taxon>
    </lineage>
</organism>
<keyword evidence="2" id="KW-0472">Membrane</keyword>
<gene>
    <name evidence="3" type="ORF">LWI29_029291</name>
</gene>
<comment type="caution">
    <text evidence="3">The sequence shown here is derived from an EMBL/GenBank/DDBJ whole genome shotgun (WGS) entry which is preliminary data.</text>
</comment>
<feature type="transmembrane region" description="Helical" evidence="2">
    <location>
        <begin position="104"/>
        <end position="121"/>
    </location>
</feature>
<sequence length="236" mass="26894">MMRLFLSVYGIGCRVEIIKEADEEEFEGEEGDEEVYRNSLGKNWHSPVNELMQGGVSWIASNVYVTYKGLQSLETYLSSRASSPDGNSYFDLQENLHQFLVSKFPFIMMLFLLILIIFFLFTSIELPITANSIRLRTGNFSVRLGLAIFASLMLPPTFFLFSYLLLIIISPCYGFLWSLLKHLFNSLRQTLLSLPTIVIVFFTQNQQNPQQLPAPQAGEETGSLEREEDVEVVIHG</sequence>
<reference evidence="3" key="1">
    <citation type="journal article" date="2022" name="Plant J.">
        <title>Strategies of tolerance reflected in two North American maple genomes.</title>
        <authorList>
            <person name="McEvoy S.L."/>
            <person name="Sezen U.U."/>
            <person name="Trouern-Trend A."/>
            <person name="McMahon S.M."/>
            <person name="Schaberg P.G."/>
            <person name="Yang J."/>
            <person name="Wegrzyn J.L."/>
            <person name="Swenson N.G."/>
        </authorList>
    </citation>
    <scope>NUCLEOTIDE SEQUENCE</scope>
    <source>
        <strain evidence="3">NS2018</strain>
    </source>
</reference>
<reference evidence="3" key="2">
    <citation type="submission" date="2023-06" db="EMBL/GenBank/DDBJ databases">
        <authorList>
            <person name="Swenson N.G."/>
            <person name="Wegrzyn J.L."/>
            <person name="Mcevoy S.L."/>
        </authorList>
    </citation>
    <scope>NUCLEOTIDE SEQUENCE</scope>
    <source>
        <strain evidence="3">NS2018</strain>
        <tissue evidence="3">Leaf</tissue>
    </source>
</reference>
<accession>A0AA39S3F8</accession>
<evidence type="ECO:0000256" key="1">
    <source>
        <dbReference type="SAM" id="MobiDB-lite"/>
    </source>
</evidence>
<feature type="transmembrane region" description="Helical" evidence="2">
    <location>
        <begin position="160"/>
        <end position="180"/>
    </location>
</feature>
<dbReference type="EMBL" id="JAUESC010000382">
    <property type="protein sequence ID" value="KAK0587812.1"/>
    <property type="molecule type" value="Genomic_DNA"/>
</dbReference>
<dbReference type="Proteomes" id="UP001168877">
    <property type="component" value="Unassembled WGS sequence"/>
</dbReference>
<keyword evidence="2" id="KW-1133">Transmembrane helix</keyword>
<feature type="region of interest" description="Disordered" evidence="1">
    <location>
        <begin position="209"/>
        <end position="228"/>
    </location>
</feature>
<feature type="transmembrane region" description="Helical" evidence="2">
    <location>
        <begin position="133"/>
        <end position="154"/>
    </location>
</feature>
<protein>
    <submittedName>
        <fullName evidence="3">Uncharacterized protein</fullName>
    </submittedName>
</protein>
<dbReference type="AlphaFoldDB" id="A0AA39S3F8"/>
<keyword evidence="4" id="KW-1185">Reference proteome</keyword>
<evidence type="ECO:0000313" key="3">
    <source>
        <dbReference type="EMBL" id="KAK0587812.1"/>
    </source>
</evidence>
<evidence type="ECO:0000313" key="4">
    <source>
        <dbReference type="Proteomes" id="UP001168877"/>
    </source>
</evidence>
<evidence type="ECO:0000256" key="2">
    <source>
        <dbReference type="SAM" id="Phobius"/>
    </source>
</evidence>
<proteinExistence type="predicted"/>
<name>A0AA39S3F8_ACESA</name>
<keyword evidence="2" id="KW-0812">Transmembrane</keyword>